<organism evidence="2 3">
    <name type="scientific">Pleurodeles waltl</name>
    <name type="common">Iberian ribbed newt</name>
    <dbReference type="NCBI Taxonomy" id="8319"/>
    <lineage>
        <taxon>Eukaryota</taxon>
        <taxon>Metazoa</taxon>
        <taxon>Chordata</taxon>
        <taxon>Craniata</taxon>
        <taxon>Vertebrata</taxon>
        <taxon>Euteleostomi</taxon>
        <taxon>Amphibia</taxon>
        <taxon>Batrachia</taxon>
        <taxon>Caudata</taxon>
        <taxon>Salamandroidea</taxon>
        <taxon>Salamandridae</taxon>
        <taxon>Pleurodelinae</taxon>
        <taxon>Pleurodeles</taxon>
    </lineage>
</organism>
<dbReference type="AlphaFoldDB" id="A0AAV7TWX3"/>
<reference evidence="2" key="1">
    <citation type="journal article" date="2022" name="bioRxiv">
        <title>Sequencing and chromosome-scale assembly of the giantPleurodeles waltlgenome.</title>
        <authorList>
            <person name="Brown T."/>
            <person name="Elewa A."/>
            <person name="Iarovenko S."/>
            <person name="Subramanian E."/>
            <person name="Araus A.J."/>
            <person name="Petzold A."/>
            <person name="Susuki M."/>
            <person name="Suzuki K.-i.T."/>
            <person name="Hayashi T."/>
            <person name="Toyoda A."/>
            <person name="Oliveira C."/>
            <person name="Osipova E."/>
            <person name="Leigh N.D."/>
            <person name="Simon A."/>
            <person name="Yun M.H."/>
        </authorList>
    </citation>
    <scope>NUCLEOTIDE SEQUENCE</scope>
    <source>
        <strain evidence="2">20211129_DDA</strain>
        <tissue evidence="2">Liver</tissue>
    </source>
</reference>
<dbReference type="EMBL" id="JANPWB010000006">
    <property type="protein sequence ID" value="KAJ1180750.1"/>
    <property type="molecule type" value="Genomic_DNA"/>
</dbReference>
<feature type="compositionally biased region" description="Basic and acidic residues" evidence="1">
    <location>
        <begin position="146"/>
        <end position="163"/>
    </location>
</feature>
<feature type="region of interest" description="Disordered" evidence="1">
    <location>
        <begin position="90"/>
        <end position="168"/>
    </location>
</feature>
<gene>
    <name evidence="2" type="ORF">NDU88_005967</name>
</gene>
<dbReference type="Proteomes" id="UP001066276">
    <property type="component" value="Chromosome 3_2"/>
</dbReference>
<keyword evidence="3" id="KW-1185">Reference proteome</keyword>
<comment type="caution">
    <text evidence="2">The sequence shown here is derived from an EMBL/GenBank/DDBJ whole genome shotgun (WGS) entry which is preliminary data.</text>
</comment>
<sequence>MLWSWLEKSAATPCVRPCSYRARGSPPAPRGSQEGDCVFSSGIAAPPHLFAAVLLFPWGPFTQMKGSAKGIPSHPSTSVLCLRLEKSAATPRVRPRSYRTRGSPLAPRGPHLTSSPRSSAAVPGPSSPLSMSSDRGGRPFPSHLASRGERRSAARPDHPEPRAGWRLMPETLGISAQPNLVSGRLQGRQYSANQWWAASGARIARPLRLPC</sequence>
<evidence type="ECO:0000313" key="3">
    <source>
        <dbReference type="Proteomes" id="UP001066276"/>
    </source>
</evidence>
<protein>
    <submittedName>
        <fullName evidence="2">Uncharacterized protein</fullName>
    </submittedName>
</protein>
<evidence type="ECO:0000256" key="1">
    <source>
        <dbReference type="SAM" id="MobiDB-lite"/>
    </source>
</evidence>
<proteinExistence type="predicted"/>
<evidence type="ECO:0000313" key="2">
    <source>
        <dbReference type="EMBL" id="KAJ1180750.1"/>
    </source>
</evidence>
<accession>A0AAV7TWX3</accession>
<name>A0AAV7TWX3_PLEWA</name>